<organism evidence="2 3">
    <name type="scientific">Digitaria exilis</name>
    <dbReference type="NCBI Taxonomy" id="1010633"/>
    <lineage>
        <taxon>Eukaryota</taxon>
        <taxon>Viridiplantae</taxon>
        <taxon>Streptophyta</taxon>
        <taxon>Embryophyta</taxon>
        <taxon>Tracheophyta</taxon>
        <taxon>Spermatophyta</taxon>
        <taxon>Magnoliopsida</taxon>
        <taxon>Liliopsida</taxon>
        <taxon>Poales</taxon>
        <taxon>Poaceae</taxon>
        <taxon>PACMAD clade</taxon>
        <taxon>Panicoideae</taxon>
        <taxon>Panicodae</taxon>
        <taxon>Paniceae</taxon>
        <taxon>Anthephorinae</taxon>
        <taxon>Digitaria</taxon>
    </lineage>
</organism>
<proteinExistence type="predicted"/>
<dbReference type="Pfam" id="PF07893">
    <property type="entry name" value="DUF1668"/>
    <property type="match status" value="1"/>
</dbReference>
<accession>A0A835KJZ1</accession>
<comment type="caution">
    <text evidence="2">The sequence shown here is derived from an EMBL/GenBank/DDBJ whole genome shotgun (WGS) entry which is preliminary data.</text>
</comment>
<evidence type="ECO:0000313" key="3">
    <source>
        <dbReference type="Proteomes" id="UP000636709"/>
    </source>
</evidence>
<sequence>MDDGKRKSKGADGKRKSKGAGGLISLGDGKRERNSPGEGGGAVASADKTKPSAGYRGLEGLHQMGIVSGDGEAGVADADARMEGGNPNQGGITGGGADGGRDLSIYLVACHSDWSRISKPYIVYKMDIAPAGVYSPSPVISKRLKRGIRLECDAGGKTFISVRSARRAWIVGVGGRDTVIFDTETQKVIRGPDLKSRKSCPVLTAVGDKVYALSRCPSWKGKADPDFPPWFEVLDLKESKVVAHEGRDHLEGCSWKSLLIPPCLPWKLTPLEYTMLPITIARSYVVVNSYILVSFNQPWGTHAFDTNLDKWQKVDNNELPFVGCASNLFGSIFLGLSQRKGAINAYCINVKASDKNHALELSIDVLPVKYEGQELDEEPCFSSLEHGCFCLPSFFPDTSSAIVHSNTGESILRKARVYLRTYEIENRSLLEVSEESLQVMKPVIAFSSQGEQAFTVSNLHHGFSSHPFTFLSI</sequence>
<dbReference type="PANTHER" id="PTHR33085">
    <property type="entry name" value="OS12G0113100 PROTEIN-RELATED"/>
    <property type="match status" value="1"/>
</dbReference>
<evidence type="ECO:0000256" key="1">
    <source>
        <dbReference type="SAM" id="MobiDB-lite"/>
    </source>
</evidence>
<dbReference type="SUPFAM" id="SSF117281">
    <property type="entry name" value="Kelch motif"/>
    <property type="match status" value="1"/>
</dbReference>
<gene>
    <name evidence="2" type="ORF">HU200_017660</name>
</gene>
<dbReference type="OrthoDB" id="600935at2759"/>
<dbReference type="EMBL" id="JACEFO010001623">
    <property type="protein sequence ID" value="KAF8729704.1"/>
    <property type="molecule type" value="Genomic_DNA"/>
</dbReference>
<dbReference type="InterPro" id="IPR012871">
    <property type="entry name" value="DUF1668_ORYSA"/>
</dbReference>
<keyword evidence="3" id="KW-1185">Reference proteome</keyword>
<dbReference type="InterPro" id="IPR015915">
    <property type="entry name" value="Kelch-typ_b-propeller"/>
</dbReference>
<evidence type="ECO:0000313" key="2">
    <source>
        <dbReference type="EMBL" id="KAF8729704.1"/>
    </source>
</evidence>
<protein>
    <submittedName>
        <fullName evidence="2">Uncharacterized protein</fullName>
    </submittedName>
</protein>
<dbReference type="AlphaFoldDB" id="A0A835KJZ1"/>
<feature type="region of interest" description="Disordered" evidence="1">
    <location>
        <begin position="1"/>
        <end position="55"/>
    </location>
</feature>
<dbReference type="PANTHER" id="PTHR33085:SF37">
    <property type="entry name" value="OS12G0139800 PROTEIN"/>
    <property type="match status" value="1"/>
</dbReference>
<reference evidence="2" key="1">
    <citation type="submission" date="2020-07" db="EMBL/GenBank/DDBJ databases">
        <title>Genome sequence and genetic diversity analysis of an under-domesticated orphan crop, white fonio (Digitaria exilis).</title>
        <authorList>
            <person name="Bennetzen J.L."/>
            <person name="Chen S."/>
            <person name="Ma X."/>
            <person name="Wang X."/>
            <person name="Yssel A.E.J."/>
            <person name="Chaluvadi S.R."/>
            <person name="Johnson M."/>
            <person name="Gangashetty P."/>
            <person name="Hamidou F."/>
            <person name="Sanogo M.D."/>
            <person name="Zwaenepoel A."/>
            <person name="Wallace J."/>
            <person name="Van De Peer Y."/>
            <person name="Van Deynze A."/>
        </authorList>
    </citation>
    <scope>NUCLEOTIDE SEQUENCE</scope>
    <source>
        <tissue evidence="2">Leaves</tissue>
    </source>
</reference>
<dbReference type="Proteomes" id="UP000636709">
    <property type="component" value="Unassembled WGS sequence"/>
</dbReference>
<name>A0A835KJZ1_9POAL</name>